<protein>
    <recommendedName>
        <fullName evidence="1">AB hydrolase-1 domain-containing protein</fullName>
    </recommendedName>
</protein>
<dbReference type="OrthoDB" id="63519at2"/>
<proteinExistence type="predicted"/>
<accession>A0A1D3DPQ7</accession>
<organism evidence="2 3">
    <name type="scientific">Streptomyces thermolilacinus SPC6</name>
    <dbReference type="NCBI Taxonomy" id="1306406"/>
    <lineage>
        <taxon>Bacteria</taxon>
        <taxon>Bacillati</taxon>
        <taxon>Actinomycetota</taxon>
        <taxon>Actinomycetes</taxon>
        <taxon>Kitasatosporales</taxon>
        <taxon>Streptomycetaceae</taxon>
        <taxon>Streptomyces</taxon>
    </lineage>
</organism>
<name>A0A1D3DPQ7_9ACTN</name>
<dbReference type="GO" id="GO:0003824">
    <property type="term" value="F:catalytic activity"/>
    <property type="evidence" value="ECO:0007669"/>
    <property type="project" value="UniProtKB-ARBA"/>
</dbReference>
<dbReference type="InterPro" id="IPR000073">
    <property type="entry name" value="AB_hydrolase_1"/>
</dbReference>
<evidence type="ECO:0000259" key="1">
    <source>
        <dbReference type="Pfam" id="PF12697"/>
    </source>
</evidence>
<dbReference type="eggNOG" id="COG2267">
    <property type="taxonomic scope" value="Bacteria"/>
</dbReference>
<evidence type="ECO:0000313" key="2">
    <source>
        <dbReference type="EMBL" id="OEJ94299.1"/>
    </source>
</evidence>
<dbReference type="SUPFAM" id="SSF53474">
    <property type="entry name" value="alpha/beta-Hydrolases"/>
    <property type="match status" value="1"/>
</dbReference>
<keyword evidence="3" id="KW-1185">Reference proteome</keyword>
<feature type="domain" description="AB hydrolase-1" evidence="1">
    <location>
        <begin position="38"/>
        <end position="184"/>
    </location>
</feature>
<dbReference type="InterPro" id="IPR029058">
    <property type="entry name" value="AB_hydrolase_fold"/>
</dbReference>
<dbReference type="AlphaFoldDB" id="A0A1D3DPQ7"/>
<comment type="caution">
    <text evidence="2">The sequence shown here is derived from an EMBL/GenBank/DDBJ whole genome shotgun (WGS) entry which is preliminary data.</text>
</comment>
<gene>
    <name evidence="2" type="ORF">J116_007280</name>
</gene>
<dbReference type="Gene3D" id="3.40.50.1820">
    <property type="entry name" value="alpha/beta hydrolase"/>
    <property type="match status" value="2"/>
</dbReference>
<dbReference type="Proteomes" id="UP000095329">
    <property type="component" value="Unassembled WGS sequence"/>
</dbReference>
<sequence>MDDLMTRAVAPTAPVRGRVTSADGTTIAYERRGEGPPLVLVGGALSPGRGEWRLAGLLAERFTTYTYDRRGPGGGAAGRGPGREVEDLAAVVAVAGAGAGVHGLSSGGALALAAAAAGVLPVARLSVYEPPYGADDDAHDGVPSELLARVRQRVLVLDGGASPRWLRDAARAVARALPHARHSTLTGQTHVVAPHALAPVLAAFHTG</sequence>
<evidence type="ECO:0000313" key="3">
    <source>
        <dbReference type="Proteomes" id="UP000095329"/>
    </source>
</evidence>
<dbReference type="STRING" id="1306406.J116_007280"/>
<reference evidence="2 3" key="1">
    <citation type="journal article" date="2013" name="Genome Announc.">
        <title>Genome Sequence of Streptomyces violaceusniger Strain SPC6, a Halotolerant Streptomycete That Exhibits Rapid Growth and Development.</title>
        <authorList>
            <person name="Chen X."/>
            <person name="Zhang B."/>
            <person name="Zhang W."/>
            <person name="Wu X."/>
            <person name="Zhang M."/>
            <person name="Chen T."/>
            <person name="Liu G."/>
            <person name="Dyson P."/>
        </authorList>
    </citation>
    <scope>NUCLEOTIDE SEQUENCE [LARGE SCALE GENOMIC DNA]</scope>
    <source>
        <strain evidence="2 3">SPC6</strain>
    </source>
</reference>
<dbReference type="Pfam" id="PF12697">
    <property type="entry name" value="Abhydrolase_6"/>
    <property type="match status" value="1"/>
</dbReference>
<dbReference type="EMBL" id="ASHX02000001">
    <property type="protein sequence ID" value="OEJ94299.1"/>
    <property type="molecule type" value="Genomic_DNA"/>
</dbReference>